<dbReference type="AlphaFoldDB" id="A0A3M7SB49"/>
<reference evidence="1 2" key="1">
    <citation type="journal article" date="2018" name="Sci. Rep.">
        <title>Genomic signatures of local adaptation to the degree of environmental predictability in rotifers.</title>
        <authorList>
            <person name="Franch-Gras L."/>
            <person name="Hahn C."/>
            <person name="Garcia-Roger E.M."/>
            <person name="Carmona M.J."/>
            <person name="Serra M."/>
            <person name="Gomez A."/>
        </authorList>
    </citation>
    <scope>NUCLEOTIDE SEQUENCE [LARGE SCALE GENOMIC DNA]</scope>
    <source>
        <strain evidence="1">HYR1</strain>
    </source>
</reference>
<dbReference type="EMBL" id="REGN01001707">
    <property type="protein sequence ID" value="RNA33033.1"/>
    <property type="molecule type" value="Genomic_DNA"/>
</dbReference>
<comment type="caution">
    <text evidence="1">The sequence shown here is derived from an EMBL/GenBank/DDBJ whole genome shotgun (WGS) entry which is preliminary data.</text>
</comment>
<sequence length="146" mass="17668">MTTFSYLKLNFLTYHKFKREQRITISPVHMFPFDCERRLFSYSADLVLGFLVNVHTQELQNTVHIKTNLYAFCSSTLPRLFLSFTFLFHDYSFLQLLGKENKCTITIKFFILYFYFLEDQLNYLLSSNFAEFYCFKIRLLHFVHLN</sequence>
<keyword evidence="2" id="KW-1185">Reference proteome</keyword>
<accession>A0A3M7SB49</accession>
<gene>
    <name evidence="1" type="ORF">BpHYR1_008416</name>
</gene>
<evidence type="ECO:0000313" key="2">
    <source>
        <dbReference type="Proteomes" id="UP000276133"/>
    </source>
</evidence>
<dbReference type="Proteomes" id="UP000276133">
    <property type="component" value="Unassembled WGS sequence"/>
</dbReference>
<protein>
    <submittedName>
        <fullName evidence="1">Uncharacterized protein</fullName>
    </submittedName>
</protein>
<proteinExistence type="predicted"/>
<evidence type="ECO:0000313" key="1">
    <source>
        <dbReference type="EMBL" id="RNA33033.1"/>
    </source>
</evidence>
<organism evidence="1 2">
    <name type="scientific">Brachionus plicatilis</name>
    <name type="common">Marine rotifer</name>
    <name type="synonym">Brachionus muelleri</name>
    <dbReference type="NCBI Taxonomy" id="10195"/>
    <lineage>
        <taxon>Eukaryota</taxon>
        <taxon>Metazoa</taxon>
        <taxon>Spiralia</taxon>
        <taxon>Gnathifera</taxon>
        <taxon>Rotifera</taxon>
        <taxon>Eurotatoria</taxon>
        <taxon>Monogononta</taxon>
        <taxon>Pseudotrocha</taxon>
        <taxon>Ploima</taxon>
        <taxon>Brachionidae</taxon>
        <taxon>Brachionus</taxon>
    </lineage>
</organism>
<name>A0A3M7SB49_BRAPC</name>